<dbReference type="Proteomes" id="UP000636888">
    <property type="component" value="Unassembled WGS sequence"/>
</dbReference>
<dbReference type="PANTHER" id="PTHR42827">
    <property type="entry name" value="IRON-SULFUR CLUSTER-BINDING PROTEIN-RELATED"/>
    <property type="match status" value="1"/>
</dbReference>
<evidence type="ECO:0000313" key="3">
    <source>
        <dbReference type="Proteomes" id="UP000636888"/>
    </source>
</evidence>
<evidence type="ECO:0000313" key="2">
    <source>
        <dbReference type="EMBL" id="MBJ6727192.1"/>
    </source>
</evidence>
<dbReference type="RefSeq" id="WP_199386108.1">
    <property type="nucleotide sequence ID" value="NZ_JAEMHM010000021.1"/>
</dbReference>
<organism evidence="2 3">
    <name type="scientific">Geomesophilobacter sediminis</name>
    <dbReference type="NCBI Taxonomy" id="2798584"/>
    <lineage>
        <taxon>Bacteria</taxon>
        <taxon>Pseudomonadati</taxon>
        <taxon>Thermodesulfobacteriota</taxon>
        <taxon>Desulfuromonadia</taxon>
        <taxon>Geobacterales</taxon>
        <taxon>Geobacteraceae</taxon>
        <taxon>Geomesophilobacter</taxon>
    </lineage>
</organism>
<dbReference type="PANTHER" id="PTHR42827:SF1">
    <property type="entry name" value="IRON-SULFUR CLUSTER-BINDING PROTEIN"/>
    <property type="match status" value="1"/>
</dbReference>
<dbReference type="InterPro" id="IPR017896">
    <property type="entry name" value="4Fe4S_Fe-S-bd"/>
</dbReference>
<feature type="domain" description="4Fe-4S ferredoxin-type" evidence="1">
    <location>
        <begin position="214"/>
        <end position="232"/>
    </location>
</feature>
<protein>
    <submittedName>
        <fullName evidence="2">Epoxyqueuosine reductase</fullName>
    </submittedName>
</protein>
<dbReference type="AlphaFoldDB" id="A0A8J7S7W8"/>
<comment type="caution">
    <text evidence="2">The sequence shown here is derived from an EMBL/GenBank/DDBJ whole genome shotgun (WGS) entry which is preliminary data.</text>
</comment>
<proteinExistence type="predicted"/>
<keyword evidence="3" id="KW-1185">Reference proteome</keyword>
<reference evidence="2" key="1">
    <citation type="submission" date="2020-12" db="EMBL/GenBank/DDBJ databases">
        <title>Geomonas sp. Red875, isolated from river sediment.</title>
        <authorList>
            <person name="Xu Z."/>
            <person name="Zhang Z."/>
            <person name="Masuda Y."/>
            <person name="Itoh H."/>
            <person name="Senoo K."/>
        </authorList>
    </citation>
    <scope>NUCLEOTIDE SEQUENCE</scope>
    <source>
        <strain evidence="2">Red875</strain>
    </source>
</reference>
<sequence length="282" mass="30801">MKELIRETVTQAIVASEHNWSDSLQGRYYDAPLVQFAAGDDPIFTEFKRIIGPWHKTPQEAYEAGHGDGSWHGGTVVSWVMPWSRGLRDCNRACTEHPSVEWTKAYHVASKLLQKQVRAVLLQELQRCGVRGVAPADAGWFSIMDAPDGKTSPWSERHIGYAAGLGSFGLNNAFISGKGMAVVLNSVVIDAVLEPDRRAAAHHRADCLHFTTGGCGACIRRCPVQAISPQGHDKNRCMRFGYGPESVLLAKERGVEGPAGCALCQVGVPCEYRNPSTHRAAH</sequence>
<evidence type="ECO:0000259" key="1">
    <source>
        <dbReference type="PROSITE" id="PS51379"/>
    </source>
</evidence>
<dbReference type="EMBL" id="JAEMHM010000021">
    <property type="protein sequence ID" value="MBJ6727192.1"/>
    <property type="molecule type" value="Genomic_DNA"/>
</dbReference>
<name>A0A8J7S7W8_9BACT</name>
<dbReference type="PROSITE" id="PS51379">
    <property type="entry name" value="4FE4S_FER_2"/>
    <property type="match status" value="1"/>
</dbReference>
<gene>
    <name evidence="2" type="ORF">JFN93_20980</name>
</gene>
<accession>A0A8J7S7W8</accession>